<dbReference type="GO" id="GO:0008017">
    <property type="term" value="F:microtubule binding"/>
    <property type="evidence" value="ECO:0007669"/>
    <property type="project" value="InterPro"/>
</dbReference>
<evidence type="ECO:0000256" key="8">
    <source>
        <dbReference type="SAM" id="Coils"/>
    </source>
</evidence>
<dbReference type="AlphaFoldDB" id="A0A5N5FYU6"/>
<dbReference type="Gene3D" id="1.10.418.10">
    <property type="entry name" value="Calponin-like domain"/>
    <property type="match status" value="1"/>
</dbReference>
<dbReference type="Pfam" id="PF00225">
    <property type="entry name" value="Kinesin"/>
    <property type="match status" value="1"/>
</dbReference>
<dbReference type="InterPro" id="IPR027640">
    <property type="entry name" value="Kinesin-like_fam"/>
</dbReference>
<dbReference type="Pfam" id="PF00307">
    <property type="entry name" value="CH"/>
    <property type="match status" value="1"/>
</dbReference>
<dbReference type="GO" id="GO:0005524">
    <property type="term" value="F:ATP binding"/>
    <property type="evidence" value="ECO:0007669"/>
    <property type="project" value="UniProtKB-UniRule"/>
</dbReference>
<evidence type="ECO:0000256" key="3">
    <source>
        <dbReference type="ARBA" id="ARBA00022741"/>
    </source>
</evidence>
<evidence type="ECO:0000313" key="13">
    <source>
        <dbReference type="Proteomes" id="UP000327157"/>
    </source>
</evidence>
<keyword evidence="2" id="KW-0493">Microtubule</keyword>
<evidence type="ECO:0000256" key="9">
    <source>
        <dbReference type="SAM" id="MobiDB-lite"/>
    </source>
</evidence>
<evidence type="ECO:0000313" key="12">
    <source>
        <dbReference type="EMBL" id="KAB2608266.1"/>
    </source>
</evidence>
<dbReference type="PROSITE" id="PS50067">
    <property type="entry name" value="KINESIN_MOTOR_2"/>
    <property type="match status" value="1"/>
</dbReference>
<proteinExistence type="inferred from homology"/>
<feature type="compositionally biased region" description="Polar residues" evidence="9">
    <location>
        <begin position="907"/>
        <end position="918"/>
    </location>
</feature>
<dbReference type="InterPro" id="IPR001752">
    <property type="entry name" value="Kinesin_motor_dom"/>
</dbReference>
<evidence type="ECO:0000256" key="6">
    <source>
        <dbReference type="ARBA" id="ARBA00023175"/>
    </source>
</evidence>
<dbReference type="FunFam" id="3.40.850.10:FF:000103">
    <property type="entry name" value="Kinesin-like protein KIN-14A"/>
    <property type="match status" value="1"/>
</dbReference>
<organism evidence="12 13">
    <name type="scientific">Pyrus ussuriensis x Pyrus communis</name>
    <dbReference type="NCBI Taxonomy" id="2448454"/>
    <lineage>
        <taxon>Eukaryota</taxon>
        <taxon>Viridiplantae</taxon>
        <taxon>Streptophyta</taxon>
        <taxon>Embryophyta</taxon>
        <taxon>Tracheophyta</taxon>
        <taxon>Spermatophyta</taxon>
        <taxon>Magnoliopsida</taxon>
        <taxon>eudicotyledons</taxon>
        <taxon>Gunneridae</taxon>
        <taxon>Pentapetalae</taxon>
        <taxon>rosids</taxon>
        <taxon>fabids</taxon>
        <taxon>Rosales</taxon>
        <taxon>Rosaceae</taxon>
        <taxon>Amygdaloideae</taxon>
        <taxon>Maleae</taxon>
        <taxon>Pyrus</taxon>
    </lineage>
</organism>
<evidence type="ECO:0000259" key="10">
    <source>
        <dbReference type="PROSITE" id="PS50021"/>
    </source>
</evidence>
<evidence type="ECO:0000256" key="1">
    <source>
        <dbReference type="ARBA" id="ARBA00010899"/>
    </source>
</evidence>
<dbReference type="InterPro" id="IPR036961">
    <property type="entry name" value="Kinesin_motor_dom_sf"/>
</dbReference>
<feature type="domain" description="Kinesin motor" evidence="11">
    <location>
        <begin position="388"/>
        <end position="713"/>
    </location>
</feature>
<reference evidence="13" key="2">
    <citation type="submission" date="2019-10" db="EMBL/GenBank/DDBJ databases">
        <title>A de novo genome assembly of a pear dwarfing rootstock.</title>
        <authorList>
            <person name="Wang F."/>
            <person name="Wang J."/>
            <person name="Li S."/>
            <person name="Zhang Y."/>
            <person name="Fang M."/>
            <person name="Ma L."/>
            <person name="Zhao Y."/>
            <person name="Jiang S."/>
        </authorList>
    </citation>
    <scope>NUCLEOTIDE SEQUENCE [LARGE SCALE GENOMIC DNA]</scope>
</reference>
<dbReference type="SMART" id="SM00129">
    <property type="entry name" value="KISc"/>
    <property type="match status" value="1"/>
</dbReference>
<sequence length="1141" mass="126227">MEDSARTGLHDFARASRKAEEAAWRRFQAVEWLESLVGPLGVPKQPSERDFISCLRNGLILCNAINKIQPGAVPKVVESQLPLQSLSRESQALPAYQYFENVRNFLVAVEELKLPAFEASNLERDAMEAGSAAKVVDCVLALKSYYEWKQMSNGNGFTKYVKSPLVMVSANRLHSRASTVVPSDSCMHLDMSAVCERQPPVEGDNQKVEVDSVESVVKLLFDSMVDVKENIDDNVLASYHSGDVNAVSLFQRIMKSCLEQHLQKKFPELNSKLKDPLKEKRRSTGLSTAMPLEESSAPGNSGSCRACLRKGNCNHRFLFQTQEKELVDLKALWLSAKRDFEDLQTQLNRDLKCLVNQVQELSTAALGYYKVVKENQKLYNMVQDLKGNIRVYCRIRPSFSYESGNVISFIGEDGSLVISDPAKPQKDGRKVFQFNRVFGPTARQDEVFKDTQPLIRSVMDGYNVCIFAYGQTGSGKTHTMSGPSGGSAADMGINYLALSDLFQMSNKRKDIIDYDIHVQMVEIYNEQVRDLLAEDSSTAKLEIRSCAGDNGLSIPGATMHSVKSTTDVLNLMKFGETNRMVSSTAINSRSSRSHSVLTVHVHGKDTSGGTLRSCLHLVDLAGSERVDKSEVTGDRLKEAQYINKSLSCLGDVIAALAQKNSHIPYRNSKLTLLLQDSLGGHAKTLMLAHVSPEEDSFSETISTLKFAQRVSTVELGAAHSNKESGEVMKLREQIESLKKALANKEGQCVPRTMTERTPQRLRRLSIESCSTVKTEKAKIPYLPTHSRRLSLEGPRSIKKDNLHISHDMGKILTSEAVAVQEYGQLQCAAAVTTPLGHFSNGDSTLEVFCPKAPQSPTSTTYEKQVLETHSRTQVPSLQKPTTPEPRPKTPLSPESATYQKRVLEPGSRTQVPSLQKPTTPEPRPRNLLSPASATYQKRVLEPGSRTQVPPPQRPTTPELQTKAPRSPKMAPRSPRMGSYQKQGLKADNKAQVRPFQLPTTPEPKKHSRNEVQIVMQSKVTLSTDYLTPNLTSSTSGKGSQIRKSLRTIGKLINGSDKRNQQSLVEAQSSVKCATNINDANSPVTNSARTLRRQSLTGISPPGYDRRSSLEGKPSKTSAKDNRNAKTPPPVRSSTKSNKRWL</sequence>
<dbReference type="PRINTS" id="PR00380">
    <property type="entry name" value="KINESINHEAVY"/>
</dbReference>
<keyword evidence="4 7" id="KW-0067">ATP-binding</keyword>
<gene>
    <name evidence="12" type="ORF">D8674_011434</name>
</gene>
<name>A0A5N5FYU6_9ROSA</name>
<feature type="binding site" evidence="7">
    <location>
        <begin position="470"/>
        <end position="477"/>
    </location>
    <ligand>
        <name>ATP</name>
        <dbReference type="ChEBI" id="CHEBI:30616"/>
    </ligand>
</feature>
<keyword evidence="3 7" id="KW-0547">Nucleotide-binding</keyword>
<keyword evidence="6 7" id="KW-0505">Motor protein</keyword>
<evidence type="ECO:0000256" key="5">
    <source>
        <dbReference type="ARBA" id="ARBA00023054"/>
    </source>
</evidence>
<feature type="domain" description="Calponin-homology (CH)" evidence="10">
    <location>
        <begin position="23"/>
        <end position="147"/>
    </location>
</feature>
<dbReference type="SUPFAM" id="SSF52540">
    <property type="entry name" value="P-loop containing nucleoside triphosphate hydrolases"/>
    <property type="match status" value="1"/>
</dbReference>
<feature type="compositionally biased region" description="Basic and acidic residues" evidence="9">
    <location>
        <begin position="1103"/>
        <end position="1123"/>
    </location>
</feature>
<dbReference type="Proteomes" id="UP000327157">
    <property type="component" value="Chromosome 14"/>
</dbReference>
<dbReference type="InterPro" id="IPR027417">
    <property type="entry name" value="P-loop_NTPase"/>
</dbReference>
<accession>A0A5N5FYU6</accession>
<dbReference type="GO" id="GO:0007018">
    <property type="term" value="P:microtubule-based movement"/>
    <property type="evidence" value="ECO:0007669"/>
    <property type="project" value="InterPro"/>
</dbReference>
<dbReference type="GO" id="GO:0005874">
    <property type="term" value="C:microtubule"/>
    <property type="evidence" value="ECO:0007669"/>
    <property type="project" value="UniProtKB-KW"/>
</dbReference>
<dbReference type="InterPro" id="IPR001715">
    <property type="entry name" value="CH_dom"/>
</dbReference>
<feature type="region of interest" description="Disordered" evidence="9">
    <location>
        <begin position="849"/>
        <end position="991"/>
    </location>
</feature>
<keyword evidence="13" id="KW-1185">Reference proteome</keyword>
<reference evidence="12 13" key="3">
    <citation type="submission" date="2019-11" db="EMBL/GenBank/DDBJ databases">
        <title>A de novo genome assembly of a pear dwarfing rootstock.</title>
        <authorList>
            <person name="Wang F."/>
            <person name="Wang J."/>
            <person name="Li S."/>
            <person name="Zhang Y."/>
            <person name="Fang M."/>
            <person name="Ma L."/>
            <person name="Zhao Y."/>
            <person name="Jiang S."/>
        </authorList>
    </citation>
    <scope>NUCLEOTIDE SEQUENCE [LARGE SCALE GENOMIC DNA]</scope>
    <source>
        <strain evidence="12">S2</strain>
        <tissue evidence="12">Leaf</tissue>
    </source>
</reference>
<dbReference type="EMBL" id="SMOL01000553">
    <property type="protein sequence ID" value="KAB2608266.1"/>
    <property type="molecule type" value="Genomic_DNA"/>
</dbReference>
<dbReference type="GO" id="GO:0003777">
    <property type="term" value="F:microtubule motor activity"/>
    <property type="evidence" value="ECO:0007669"/>
    <property type="project" value="InterPro"/>
</dbReference>
<dbReference type="PANTHER" id="PTHR47972:SF4">
    <property type="entry name" value="KINESIN-LIKE PROTEIN KIN-14L"/>
    <property type="match status" value="1"/>
</dbReference>
<evidence type="ECO:0000256" key="4">
    <source>
        <dbReference type="ARBA" id="ARBA00022840"/>
    </source>
</evidence>
<dbReference type="PROSITE" id="PS50021">
    <property type="entry name" value="CH"/>
    <property type="match status" value="1"/>
</dbReference>
<dbReference type="FunFam" id="1.10.418.10:FF:000073">
    <property type="entry name" value="Kinesin-like protein KIN-14L"/>
    <property type="match status" value="1"/>
</dbReference>
<dbReference type="InterPro" id="IPR036872">
    <property type="entry name" value="CH_dom_sf"/>
</dbReference>
<feature type="coiled-coil region" evidence="8">
    <location>
        <begin position="720"/>
        <end position="747"/>
    </location>
</feature>
<evidence type="ECO:0000259" key="11">
    <source>
        <dbReference type="PROSITE" id="PS50067"/>
    </source>
</evidence>
<feature type="region of interest" description="Disordered" evidence="9">
    <location>
        <begin position="273"/>
        <end position="301"/>
    </location>
</feature>
<dbReference type="CDD" id="cd21203">
    <property type="entry name" value="CH_AtKIN14-like"/>
    <property type="match status" value="1"/>
</dbReference>
<dbReference type="Gene3D" id="3.40.850.10">
    <property type="entry name" value="Kinesin motor domain"/>
    <property type="match status" value="1"/>
</dbReference>
<evidence type="ECO:0000256" key="7">
    <source>
        <dbReference type="PROSITE-ProRule" id="PRU00283"/>
    </source>
</evidence>
<dbReference type="PANTHER" id="PTHR47972">
    <property type="entry name" value="KINESIN-LIKE PROTEIN KLP-3"/>
    <property type="match status" value="1"/>
</dbReference>
<dbReference type="SMART" id="SM00033">
    <property type="entry name" value="CH"/>
    <property type="match status" value="1"/>
</dbReference>
<feature type="compositionally biased region" description="Polar residues" evidence="9">
    <location>
        <begin position="1076"/>
        <end position="1097"/>
    </location>
</feature>
<keyword evidence="5 8" id="KW-0175">Coiled coil</keyword>
<dbReference type="SUPFAM" id="SSF47576">
    <property type="entry name" value="Calponin-homology domain, CH-domain"/>
    <property type="match status" value="1"/>
</dbReference>
<dbReference type="OrthoDB" id="3176171at2759"/>
<feature type="region of interest" description="Disordered" evidence="9">
    <location>
        <begin position="1076"/>
        <end position="1141"/>
    </location>
</feature>
<comment type="similarity">
    <text evidence="1">Belongs to the TRAFAC class myosin-kinesin ATPase superfamily. Kinesin family. KIN-14 subfamily.</text>
</comment>
<protein>
    <submittedName>
        <fullName evidence="12">Kinesin-4-like</fullName>
    </submittedName>
</protein>
<evidence type="ECO:0000256" key="2">
    <source>
        <dbReference type="ARBA" id="ARBA00022701"/>
    </source>
</evidence>
<comment type="caution">
    <text evidence="12">The sequence shown here is derived from an EMBL/GenBank/DDBJ whole genome shotgun (WGS) entry which is preliminary data.</text>
</comment>
<reference evidence="12 13" key="1">
    <citation type="submission" date="2019-09" db="EMBL/GenBank/DDBJ databases">
        <authorList>
            <person name="Ou C."/>
        </authorList>
    </citation>
    <scope>NUCLEOTIDE SEQUENCE [LARGE SCALE GENOMIC DNA]</scope>
    <source>
        <strain evidence="12">S2</strain>
        <tissue evidence="12">Leaf</tissue>
    </source>
</reference>